<name>A0A485L2W5_9STRA</name>
<protein>
    <submittedName>
        <fullName evidence="3">Aste57867_15317 protein</fullName>
    </submittedName>
</protein>
<sequence>MATPGDWTNPKALKLQWQEDACAAIPQSHWCKDSDFVLADVDKKVDMASAVAHGQDATKWLPEGPQEAFVVAGRVFTYRFMYKTRDALRSEGLVFHLPGLAPPLTDKATPTTDEPAAKRHKPAELVHHSDKARDNLTKEDLTLLLKKEPVSRVVDLTYDDDEMSDSFDVSSTNTTLGTDYVRVLDMLTKRGMAENITVIPAEDQLEWLRYMLCGDNRIARPSTHDRPVYHV</sequence>
<feature type="compositionally biased region" description="Basic and acidic residues" evidence="1">
    <location>
        <begin position="122"/>
        <end position="132"/>
    </location>
</feature>
<dbReference type="Proteomes" id="UP000332933">
    <property type="component" value="Unassembled WGS sequence"/>
</dbReference>
<feature type="region of interest" description="Disordered" evidence="1">
    <location>
        <begin position="104"/>
        <end position="132"/>
    </location>
</feature>
<dbReference type="EMBL" id="CAADRA010005669">
    <property type="protein sequence ID" value="VFT92126.1"/>
    <property type="molecule type" value="Genomic_DNA"/>
</dbReference>
<reference evidence="3 4" key="1">
    <citation type="submission" date="2019-03" db="EMBL/GenBank/DDBJ databases">
        <authorList>
            <person name="Gaulin E."/>
            <person name="Dumas B."/>
        </authorList>
    </citation>
    <scope>NUCLEOTIDE SEQUENCE [LARGE SCALE GENOMIC DNA]</scope>
    <source>
        <strain evidence="3">CBS 568.67</strain>
    </source>
</reference>
<evidence type="ECO:0000313" key="2">
    <source>
        <dbReference type="EMBL" id="KAF0693743.1"/>
    </source>
</evidence>
<evidence type="ECO:0000256" key="1">
    <source>
        <dbReference type="SAM" id="MobiDB-lite"/>
    </source>
</evidence>
<keyword evidence="4" id="KW-1185">Reference proteome</keyword>
<dbReference type="EMBL" id="VJMH01005648">
    <property type="protein sequence ID" value="KAF0693743.1"/>
    <property type="molecule type" value="Genomic_DNA"/>
</dbReference>
<evidence type="ECO:0000313" key="3">
    <source>
        <dbReference type="EMBL" id="VFT92126.1"/>
    </source>
</evidence>
<organism evidence="3 4">
    <name type="scientific">Aphanomyces stellatus</name>
    <dbReference type="NCBI Taxonomy" id="120398"/>
    <lineage>
        <taxon>Eukaryota</taxon>
        <taxon>Sar</taxon>
        <taxon>Stramenopiles</taxon>
        <taxon>Oomycota</taxon>
        <taxon>Saprolegniomycetes</taxon>
        <taxon>Saprolegniales</taxon>
        <taxon>Verrucalvaceae</taxon>
        <taxon>Aphanomyces</taxon>
    </lineage>
</organism>
<dbReference type="AlphaFoldDB" id="A0A485L2W5"/>
<gene>
    <name evidence="3" type="primary">Aste57867_15317</name>
    <name evidence="2" type="ORF">As57867_015261</name>
    <name evidence="3" type="ORF">ASTE57867_15317</name>
</gene>
<proteinExistence type="predicted"/>
<reference evidence="2" key="2">
    <citation type="submission" date="2019-06" db="EMBL/GenBank/DDBJ databases">
        <title>Genomics analysis of Aphanomyces spp. identifies a new class of oomycete effector associated with host adaptation.</title>
        <authorList>
            <person name="Gaulin E."/>
        </authorList>
    </citation>
    <scope>NUCLEOTIDE SEQUENCE</scope>
    <source>
        <strain evidence="2">CBS 578.67</strain>
    </source>
</reference>
<accession>A0A485L2W5</accession>
<evidence type="ECO:0000313" key="4">
    <source>
        <dbReference type="Proteomes" id="UP000332933"/>
    </source>
</evidence>